<accession>A0A3L6S293</accession>
<dbReference type="PANTHER" id="PTHR31284">
    <property type="entry name" value="ACID PHOSPHATASE-LIKE PROTEIN"/>
    <property type="match status" value="1"/>
</dbReference>
<dbReference type="AlphaFoldDB" id="A0A3L6S293"/>
<dbReference type="EMBL" id="PQIB02000006">
    <property type="protein sequence ID" value="RLN13407.1"/>
    <property type="molecule type" value="Genomic_DNA"/>
</dbReference>
<keyword evidence="1" id="KW-0732">Signal</keyword>
<organism evidence="2 3">
    <name type="scientific">Panicum miliaceum</name>
    <name type="common">Proso millet</name>
    <name type="synonym">Broomcorn millet</name>
    <dbReference type="NCBI Taxonomy" id="4540"/>
    <lineage>
        <taxon>Eukaryota</taxon>
        <taxon>Viridiplantae</taxon>
        <taxon>Streptophyta</taxon>
        <taxon>Embryophyta</taxon>
        <taxon>Tracheophyta</taxon>
        <taxon>Spermatophyta</taxon>
        <taxon>Magnoliopsida</taxon>
        <taxon>Liliopsida</taxon>
        <taxon>Poales</taxon>
        <taxon>Poaceae</taxon>
        <taxon>PACMAD clade</taxon>
        <taxon>Panicoideae</taxon>
        <taxon>Panicodae</taxon>
        <taxon>Paniceae</taxon>
        <taxon>Panicinae</taxon>
        <taxon>Panicum</taxon>
        <taxon>Panicum sect. Panicum</taxon>
    </lineage>
</organism>
<dbReference type="OrthoDB" id="59415at2759"/>
<dbReference type="CDD" id="cd07535">
    <property type="entry name" value="HAD_VSP"/>
    <property type="match status" value="1"/>
</dbReference>
<dbReference type="PANTHER" id="PTHR31284:SF10">
    <property type="entry name" value="ACID PHOSPHATASE-LIKE PROTEIN"/>
    <property type="match status" value="1"/>
</dbReference>
<sequence>MLRAEQSWVLPVVYFWYLGPTDQSRPIHRFTLQSAEPRHATAGIFRPAPTSTATHPTPNPASTRLPCGGAMRLLPLVLALALAAASVAASASGPRSVLRTVTDVPTAVSSGGSDADALFCDSWRLSVETANAGPWRAIPARCAAFVGDYMEGPRYASDSAVAAADSLAFASGALAAAGTSAARPAWVFDVDETLLSNAPYYAVNGWGSQEFNETSFDEWVDAAKAPALPSSLKLYNELQGLGFHVILLTGRTEFQRNSTEANLLFAGYQSWEKLILRKPSDIGKTAVKYKSERRAAMEAEGFKIFGNSGDQWSDLIGSPMATRSFKLPNPMYFIS</sequence>
<dbReference type="InterPro" id="IPR005519">
    <property type="entry name" value="Acid_phosphat_B-like"/>
</dbReference>
<protein>
    <submittedName>
        <fullName evidence="2">Acid phosphatase 1-like isoform X2</fullName>
    </submittedName>
</protein>
<name>A0A3L6S293_PANMI</name>
<dbReference type="STRING" id="4540.A0A3L6S293"/>
<dbReference type="Pfam" id="PF03767">
    <property type="entry name" value="Acid_phosphat_B"/>
    <property type="match status" value="1"/>
</dbReference>
<dbReference type="Gene3D" id="3.40.50.1000">
    <property type="entry name" value="HAD superfamily/HAD-like"/>
    <property type="match status" value="1"/>
</dbReference>
<dbReference type="SUPFAM" id="SSF56784">
    <property type="entry name" value="HAD-like"/>
    <property type="match status" value="1"/>
</dbReference>
<gene>
    <name evidence="2" type="ORF">C2845_PM09G16240</name>
</gene>
<evidence type="ECO:0000313" key="3">
    <source>
        <dbReference type="Proteomes" id="UP000275267"/>
    </source>
</evidence>
<evidence type="ECO:0000313" key="2">
    <source>
        <dbReference type="EMBL" id="RLN13407.1"/>
    </source>
</evidence>
<dbReference type="InterPro" id="IPR036412">
    <property type="entry name" value="HAD-like_sf"/>
</dbReference>
<proteinExistence type="predicted"/>
<keyword evidence="3" id="KW-1185">Reference proteome</keyword>
<evidence type="ECO:0000256" key="1">
    <source>
        <dbReference type="ARBA" id="ARBA00022729"/>
    </source>
</evidence>
<dbReference type="InterPro" id="IPR023214">
    <property type="entry name" value="HAD_sf"/>
</dbReference>
<comment type="caution">
    <text evidence="2">The sequence shown here is derived from an EMBL/GenBank/DDBJ whole genome shotgun (WGS) entry which is preliminary data.</text>
</comment>
<reference evidence="3" key="1">
    <citation type="journal article" date="2019" name="Nat. Commun.">
        <title>The genome of broomcorn millet.</title>
        <authorList>
            <person name="Zou C."/>
            <person name="Miki D."/>
            <person name="Li D."/>
            <person name="Tang Q."/>
            <person name="Xiao L."/>
            <person name="Rajput S."/>
            <person name="Deng P."/>
            <person name="Jia W."/>
            <person name="Huang R."/>
            <person name="Zhang M."/>
            <person name="Sun Y."/>
            <person name="Hu J."/>
            <person name="Fu X."/>
            <person name="Schnable P.S."/>
            <person name="Li F."/>
            <person name="Zhang H."/>
            <person name="Feng B."/>
            <person name="Zhu X."/>
            <person name="Liu R."/>
            <person name="Schnable J.C."/>
            <person name="Zhu J.-K."/>
            <person name="Zhang H."/>
        </authorList>
    </citation>
    <scope>NUCLEOTIDE SEQUENCE [LARGE SCALE GENOMIC DNA]</scope>
</reference>
<dbReference type="Proteomes" id="UP000275267">
    <property type="component" value="Unassembled WGS sequence"/>
</dbReference>